<sequence length="155" mass="15886">MMRNVQEAASITRRGALAVIPLALGAIATSIAFLLLRGSLPGKVATHFTLSGTADGFSSPATALGQYMLVFGIEAVGALAVVFSVKPTRTSARAITVFSSALAAGTAYLLIAAMEANADSNGPKVQLPIYQLVVALAVSVAIGAGAWYVARRRHA</sequence>
<protein>
    <recommendedName>
        <fullName evidence="2">DUF1648 domain-containing protein</fullName>
    </recommendedName>
</protein>
<reference evidence="4" key="1">
    <citation type="journal article" date="2019" name="Int. J. Syst. Evol. Microbiol.">
        <title>The Global Catalogue of Microorganisms (GCM) 10K type strain sequencing project: providing services to taxonomists for standard genome sequencing and annotation.</title>
        <authorList>
            <consortium name="The Broad Institute Genomics Platform"/>
            <consortium name="The Broad Institute Genome Sequencing Center for Infectious Disease"/>
            <person name="Wu L."/>
            <person name="Ma J."/>
        </authorList>
    </citation>
    <scope>NUCLEOTIDE SEQUENCE [LARGE SCALE GENOMIC DNA]</scope>
    <source>
        <strain evidence="4">JCM 4565</strain>
    </source>
</reference>
<evidence type="ECO:0000259" key="2">
    <source>
        <dbReference type="Pfam" id="PF07853"/>
    </source>
</evidence>
<feature type="transmembrane region" description="Helical" evidence="1">
    <location>
        <begin position="95"/>
        <end position="114"/>
    </location>
</feature>
<feature type="transmembrane region" description="Helical" evidence="1">
    <location>
        <begin position="129"/>
        <end position="150"/>
    </location>
</feature>
<name>A0ABP3G6J4_9ACTN</name>
<keyword evidence="1" id="KW-0812">Transmembrane</keyword>
<comment type="caution">
    <text evidence="3">The sequence shown here is derived from an EMBL/GenBank/DDBJ whole genome shotgun (WGS) entry which is preliminary data.</text>
</comment>
<evidence type="ECO:0000313" key="3">
    <source>
        <dbReference type="EMBL" id="GAA0336244.1"/>
    </source>
</evidence>
<dbReference type="Proteomes" id="UP001500063">
    <property type="component" value="Unassembled WGS sequence"/>
</dbReference>
<gene>
    <name evidence="3" type="ORF">GCM10010319_10340</name>
</gene>
<keyword evidence="1" id="KW-0472">Membrane</keyword>
<feature type="domain" description="DUF1648" evidence="2">
    <location>
        <begin position="26"/>
        <end position="63"/>
    </location>
</feature>
<proteinExistence type="predicted"/>
<dbReference type="InterPro" id="IPR012867">
    <property type="entry name" value="DUF1648"/>
</dbReference>
<dbReference type="Pfam" id="PF07853">
    <property type="entry name" value="DUF1648"/>
    <property type="match status" value="1"/>
</dbReference>
<feature type="transmembrane region" description="Helical" evidence="1">
    <location>
        <begin position="64"/>
        <end position="83"/>
    </location>
</feature>
<accession>A0ABP3G6J4</accession>
<keyword evidence="4" id="KW-1185">Reference proteome</keyword>
<keyword evidence="1" id="KW-1133">Transmembrane helix</keyword>
<evidence type="ECO:0000256" key="1">
    <source>
        <dbReference type="SAM" id="Phobius"/>
    </source>
</evidence>
<evidence type="ECO:0000313" key="4">
    <source>
        <dbReference type="Proteomes" id="UP001500063"/>
    </source>
</evidence>
<feature type="transmembrane region" description="Helical" evidence="1">
    <location>
        <begin position="16"/>
        <end position="36"/>
    </location>
</feature>
<organism evidence="3 4">
    <name type="scientific">Streptomyces blastmyceticus</name>
    <dbReference type="NCBI Taxonomy" id="68180"/>
    <lineage>
        <taxon>Bacteria</taxon>
        <taxon>Bacillati</taxon>
        <taxon>Actinomycetota</taxon>
        <taxon>Actinomycetes</taxon>
        <taxon>Kitasatosporales</taxon>
        <taxon>Streptomycetaceae</taxon>
        <taxon>Streptomyces</taxon>
    </lineage>
</organism>
<dbReference type="EMBL" id="BAAABW010000004">
    <property type="protein sequence ID" value="GAA0336244.1"/>
    <property type="molecule type" value="Genomic_DNA"/>
</dbReference>
<dbReference type="RefSeq" id="WP_344116435.1">
    <property type="nucleotide sequence ID" value="NZ_BAAABW010000004.1"/>
</dbReference>